<name>A0A166BBW4_9EURY</name>
<dbReference type="PATRIC" id="fig|49547.3.peg.800"/>
<reference evidence="2 3" key="1">
    <citation type="submission" date="2016-04" db="EMBL/GenBank/DDBJ databases">
        <title>Genome sequence of Methanobrevibacter curvatus DSM 11111.</title>
        <authorList>
            <person name="Poehlein A."/>
            <person name="Seedorf H."/>
            <person name="Daniel R."/>
        </authorList>
    </citation>
    <scope>NUCLEOTIDE SEQUENCE [LARGE SCALE GENOMIC DNA]</scope>
    <source>
        <strain evidence="2 3">DSM 11111</strain>
    </source>
</reference>
<keyword evidence="3" id="KW-1185">Reference proteome</keyword>
<gene>
    <name evidence="2" type="ORF">MBCUR_07370</name>
</gene>
<accession>A0A166BBW4</accession>
<evidence type="ECO:0000256" key="1">
    <source>
        <dbReference type="SAM" id="Phobius"/>
    </source>
</evidence>
<evidence type="ECO:0000313" key="3">
    <source>
        <dbReference type="Proteomes" id="UP000077245"/>
    </source>
</evidence>
<protein>
    <recommendedName>
        <fullName evidence="4">DUF3221 domain-containing protein</fullName>
    </recommendedName>
</protein>
<evidence type="ECO:0000313" key="2">
    <source>
        <dbReference type="EMBL" id="KZX13126.1"/>
    </source>
</evidence>
<dbReference type="RefSeq" id="WP_067090356.1">
    <property type="nucleotide sequence ID" value="NZ_LWMV01000155.1"/>
</dbReference>
<keyword evidence="1" id="KW-1133">Transmembrane helix</keyword>
<evidence type="ECO:0008006" key="4">
    <source>
        <dbReference type="Google" id="ProtNLM"/>
    </source>
</evidence>
<comment type="caution">
    <text evidence="2">The sequence shown here is derived from an EMBL/GenBank/DDBJ whole genome shotgun (WGS) entry which is preliminary data.</text>
</comment>
<organism evidence="2 3">
    <name type="scientific">Methanobrevibacter curvatus</name>
    <dbReference type="NCBI Taxonomy" id="49547"/>
    <lineage>
        <taxon>Archaea</taxon>
        <taxon>Methanobacteriati</taxon>
        <taxon>Methanobacteriota</taxon>
        <taxon>Methanomada group</taxon>
        <taxon>Methanobacteria</taxon>
        <taxon>Methanobacteriales</taxon>
        <taxon>Methanobacteriaceae</taxon>
        <taxon>Methanobrevibacter</taxon>
    </lineage>
</organism>
<dbReference type="EMBL" id="LWMV01000155">
    <property type="protein sequence ID" value="KZX13126.1"/>
    <property type="molecule type" value="Genomic_DNA"/>
</dbReference>
<dbReference type="Proteomes" id="UP000077245">
    <property type="component" value="Unassembled WGS sequence"/>
</dbReference>
<proteinExistence type="predicted"/>
<sequence>MNKKILYIILAIVIIIIAGLTVIHFNNIAEKERLNSPGEVNGTVINITNLGYNKKYNGTVYEIETDHYKNFYTTKDLLKNVETIEVGKSYVFEIQKMKEIYETGGKPIIIGITESK</sequence>
<dbReference type="AlphaFoldDB" id="A0A166BBW4"/>
<keyword evidence="1" id="KW-0472">Membrane</keyword>
<keyword evidence="1" id="KW-0812">Transmembrane</keyword>
<feature type="transmembrane region" description="Helical" evidence="1">
    <location>
        <begin position="6"/>
        <end position="25"/>
    </location>
</feature>